<dbReference type="SUPFAM" id="SSF53335">
    <property type="entry name" value="S-adenosyl-L-methionine-dependent methyltransferases"/>
    <property type="match status" value="2"/>
</dbReference>
<dbReference type="InterPro" id="IPR002052">
    <property type="entry name" value="DNA_methylase_N6_adenine_CS"/>
</dbReference>
<evidence type="ECO:0000313" key="4">
    <source>
        <dbReference type="Proteomes" id="UP001596398"/>
    </source>
</evidence>
<gene>
    <name evidence="3" type="ORF">ACFQJ4_15105</name>
</gene>
<evidence type="ECO:0000313" key="3">
    <source>
        <dbReference type="EMBL" id="MFC7236627.1"/>
    </source>
</evidence>
<protein>
    <submittedName>
        <fullName evidence="3">DUF1156 domain-containing protein</fullName>
    </submittedName>
</protein>
<dbReference type="Pfam" id="PF06634">
    <property type="entry name" value="DUF1156"/>
    <property type="match status" value="1"/>
</dbReference>
<dbReference type="PROSITE" id="PS00092">
    <property type="entry name" value="N6_MTASE"/>
    <property type="match status" value="1"/>
</dbReference>
<sequence length="903" mass="103271">MSQEPDQRERTEFPIERGFPIEQLNDIAEKESYGGARQWYRPIYTMHKWWARRLGSVFRAISLYSLLDDPADVDVFEPGADSQLGDFTSGAPDIANLIDEISLEQSDSLWSLYPKDVRLGDKKVLDPFMGGGTSLIEASRFGAEVHGQDINPVAWFISKKEVDTGHTDPEALQDAYETIEESVKEELKSHYKTRCPNEPDTHDADLMNSLWVKQLDCTSCGEVVPLFGDYRVGKGRFDHDDKYHVYCPDCESVVLCDDWRSESTCGNCGYEFIPQEGTVSGSKYTCHDCGHKYSVTEAIQEQDGYKLKYYATEYHCPDCEEDKSYGRSAAKGYRAATDFDIDQFEASKAEWQQRDELHQYVPTEEIPKGAITVSSSINGNDVFQHGYETWADMFNERQKLCLATILSEIDAIENENAREYLLLTFTDFLCRNSMMCAYSQSANQVNHLFKTNSFDPPMRPTESNVWGADYGTGTFESTWRKVIRGVKWGREPTDRYIEYPDKDGYPMVPRSASRQEPDTIETEPFNYPVGQNTTVSQGDVRSISATDEYDAIITDPPYYDNVMYADLSDYFYVWQKILLEDEYEWFEDDQTPKQESIVTNPFLGKDEEDFESDLHEAFSVLREAIKEDGILTFTYHHSGPESWGELLQSLCEAGFEVTATYPISVDIAKFIGGETVDFDIVIVARPAGDKEQISWRNLRRKIMRTTKQIHARLTETRDLSEANISVIEMGRAFHEYSKYHGEVRRGDEIMDAKDVVDGIYGILRDASDIGELDVYLDLADTASPSYSDLNMLVKGTDADPDRMRDMKLYRMNGSDFELLDWTDDDRIAYIQSRVNGDDASHLTALDKAHFLRYRFERGETTENYVNKWGVRDGLRDMCESLAEITGDETYRRLLGGDSSLSQY</sequence>
<dbReference type="Gene3D" id="3.40.50.150">
    <property type="entry name" value="Vaccinia Virus protein VP39"/>
    <property type="match status" value="2"/>
</dbReference>
<dbReference type="GeneID" id="79268366"/>
<dbReference type="RefSeq" id="WP_276236323.1">
    <property type="nucleotide sequence ID" value="NZ_CP119803.1"/>
</dbReference>
<accession>A0ABD5ZT73</accession>
<name>A0ABD5ZT73_9EURY</name>
<evidence type="ECO:0000256" key="1">
    <source>
        <dbReference type="SAM" id="MobiDB-lite"/>
    </source>
</evidence>
<organism evidence="3 4">
    <name type="scientific">Halosegnis marinus</name>
    <dbReference type="NCBI Taxonomy" id="3034023"/>
    <lineage>
        <taxon>Archaea</taxon>
        <taxon>Methanobacteriati</taxon>
        <taxon>Methanobacteriota</taxon>
        <taxon>Stenosarchaea group</taxon>
        <taxon>Halobacteria</taxon>
        <taxon>Halobacteriales</taxon>
        <taxon>Natronomonadaceae</taxon>
        <taxon>Halosegnis</taxon>
    </lineage>
</organism>
<comment type="caution">
    <text evidence="3">The sequence shown here is derived from an EMBL/GenBank/DDBJ whole genome shotgun (WGS) entry which is preliminary data.</text>
</comment>
<feature type="domain" description="DUF1156" evidence="2">
    <location>
        <begin position="19"/>
        <end position="73"/>
    </location>
</feature>
<evidence type="ECO:0000259" key="2">
    <source>
        <dbReference type="Pfam" id="PF06634"/>
    </source>
</evidence>
<dbReference type="EMBL" id="JBHTAP010000002">
    <property type="protein sequence ID" value="MFC7236627.1"/>
    <property type="molecule type" value="Genomic_DNA"/>
</dbReference>
<feature type="region of interest" description="Disordered" evidence="1">
    <location>
        <begin position="507"/>
        <end position="533"/>
    </location>
</feature>
<dbReference type="AlphaFoldDB" id="A0ABD5ZT73"/>
<dbReference type="Proteomes" id="UP001596398">
    <property type="component" value="Unassembled WGS sequence"/>
</dbReference>
<reference evidence="3 4" key="1">
    <citation type="journal article" date="2019" name="Int. J. Syst. Evol. Microbiol.">
        <title>The Global Catalogue of Microorganisms (GCM) 10K type strain sequencing project: providing services to taxonomists for standard genome sequencing and annotation.</title>
        <authorList>
            <consortium name="The Broad Institute Genomics Platform"/>
            <consortium name="The Broad Institute Genome Sequencing Center for Infectious Disease"/>
            <person name="Wu L."/>
            <person name="Ma J."/>
        </authorList>
    </citation>
    <scope>NUCLEOTIDE SEQUENCE [LARGE SCALE GENOMIC DNA]</scope>
    <source>
        <strain evidence="3 4">DT85</strain>
    </source>
</reference>
<proteinExistence type="predicted"/>
<dbReference type="InterPro" id="IPR009537">
    <property type="entry name" value="DUF1156"/>
</dbReference>
<dbReference type="InterPro" id="IPR029063">
    <property type="entry name" value="SAM-dependent_MTases_sf"/>
</dbReference>
<keyword evidence="4" id="KW-1185">Reference proteome</keyword>